<evidence type="ECO:0000256" key="1">
    <source>
        <dbReference type="SAM" id="MobiDB-lite"/>
    </source>
</evidence>
<name>A0AAV1I775_9CHLO</name>
<evidence type="ECO:0000313" key="2">
    <source>
        <dbReference type="EMBL" id="CAK0781356.1"/>
    </source>
</evidence>
<reference evidence="2 3" key="1">
    <citation type="submission" date="2023-10" db="EMBL/GenBank/DDBJ databases">
        <authorList>
            <person name="Maclean D."/>
            <person name="Macfadyen A."/>
        </authorList>
    </citation>
    <scope>NUCLEOTIDE SEQUENCE [LARGE SCALE GENOMIC DNA]</scope>
</reference>
<organism evidence="2 3">
    <name type="scientific">Coccomyxa viridis</name>
    <dbReference type="NCBI Taxonomy" id="1274662"/>
    <lineage>
        <taxon>Eukaryota</taxon>
        <taxon>Viridiplantae</taxon>
        <taxon>Chlorophyta</taxon>
        <taxon>core chlorophytes</taxon>
        <taxon>Trebouxiophyceae</taxon>
        <taxon>Trebouxiophyceae incertae sedis</taxon>
        <taxon>Coccomyxaceae</taxon>
        <taxon>Coccomyxa</taxon>
    </lineage>
</organism>
<feature type="compositionally biased region" description="Polar residues" evidence="1">
    <location>
        <begin position="17"/>
        <end position="26"/>
    </location>
</feature>
<accession>A0AAV1I775</accession>
<dbReference type="Proteomes" id="UP001314263">
    <property type="component" value="Unassembled WGS sequence"/>
</dbReference>
<sequence>MASSPQQWNSEWGDANAHNSHPQTATYGKKSYEPFRLTNIWKRGKQTAKDLYRQGKYRSKEVGEQLEQWRKRA</sequence>
<protein>
    <submittedName>
        <fullName evidence="2">Uncharacterized protein</fullName>
    </submittedName>
</protein>
<dbReference type="EMBL" id="CAUYUE010000006">
    <property type="protein sequence ID" value="CAK0781356.1"/>
    <property type="molecule type" value="Genomic_DNA"/>
</dbReference>
<dbReference type="AlphaFoldDB" id="A0AAV1I775"/>
<feature type="compositionally biased region" description="Polar residues" evidence="1">
    <location>
        <begin position="1"/>
        <end position="10"/>
    </location>
</feature>
<proteinExistence type="predicted"/>
<evidence type="ECO:0000313" key="3">
    <source>
        <dbReference type="Proteomes" id="UP001314263"/>
    </source>
</evidence>
<comment type="caution">
    <text evidence="2">The sequence shown here is derived from an EMBL/GenBank/DDBJ whole genome shotgun (WGS) entry which is preliminary data.</text>
</comment>
<keyword evidence="3" id="KW-1185">Reference proteome</keyword>
<feature type="region of interest" description="Disordered" evidence="1">
    <location>
        <begin position="1"/>
        <end position="30"/>
    </location>
</feature>
<gene>
    <name evidence="2" type="ORF">CVIRNUC_005353</name>
</gene>